<evidence type="ECO:0000313" key="7">
    <source>
        <dbReference type="Proteomes" id="UP000678016"/>
    </source>
</evidence>
<keyword evidence="2" id="KW-0285">Flavoprotein</keyword>
<dbReference type="Gene3D" id="3.50.50.60">
    <property type="entry name" value="FAD/NAD(P)-binding domain"/>
    <property type="match status" value="2"/>
</dbReference>
<gene>
    <name evidence="6" type="ORF">KGD83_17630</name>
</gene>
<dbReference type="InterPro" id="IPR036188">
    <property type="entry name" value="FAD/NAD-bd_sf"/>
</dbReference>
<dbReference type="Pfam" id="PF00743">
    <property type="entry name" value="FMO-like"/>
    <property type="match status" value="1"/>
</dbReference>
<feature type="compositionally biased region" description="Low complexity" evidence="5">
    <location>
        <begin position="158"/>
        <end position="170"/>
    </location>
</feature>
<feature type="region of interest" description="Disordered" evidence="5">
    <location>
        <begin position="118"/>
        <end position="174"/>
    </location>
</feature>
<dbReference type="InterPro" id="IPR020946">
    <property type="entry name" value="Flavin_mOase-like"/>
</dbReference>
<dbReference type="SUPFAM" id="SSF51905">
    <property type="entry name" value="FAD/NAD(P)-binding domain"/>
    <property type="match status" value="1"/>
</dbReference>
<evidence type="ECO:0000313" key="6">
    <source>
        <dbReference type="EMBL" id="QUX27154.1"/>
    </source>
</evidence>
<dbReference type="InterPro" id="IPR050982">
    <property type="entry name" value="Auxin_biosynth/cation_transpt"/>
</dbReference>
<proteinExistence type="inferred from homology"/>
<comment type="similarity">
    <text evidence="1">Belongs to the FAD-binding monooxygenase family.</text>
</comment>
<dbReference type="Pfam" id="PF13738">
    <property type="entry name" value="Pyr_redox_3"/>
    <property type="match status" value="1"/>
</dbReference>
<evidence type="ECO:0000256" key="3">
    <source>
        <dbReference type="ARBA" id="ARBA00022827"/>
    </source>
</evidence>
<accession>A0ABX8BY93</accession>
<keyword evidence="3" id="KW-0274">FAD</keyword>
<dbReference type="PANTHER" id="PTHR43539:SF78">
    <property type="entry name" value="FLAVIN-CONTAINING MONOOXYGENASE"/>
    <property type="match status" value="1"/>
</dbReference>
<reference evidence="7" key="1">
    <citation type="submission" date="2021-05" db="EMBL/GenBank/DDBJ databases">
        <title>Direct Submission.</title>
        <authorList>
            <person name="Li K."/>
            <person name="Gao J."/>
        </authorList>
    </citation>
    <scope>NUCLEOTIDE SEQUENCE [LARGE SCALE GENOMIC DNA]</scope>
    <source>
        <strain evidence="7">HDS12</strain>
    </source>
</reference>
<evidence type="ECO:0000256" key="1">
    <source>
        <dbReference type="ARBA" id="ARBA00010139"/>
    </source>
</evidence>
<dbReference type="PANTHER" id="PTHR43539">
    <property type="entry name" value="FLAVIN-BINDING MONOOXYGENASE-LIKE PROTEIN (AFU_ORTHOLOGUE AFUA_4G09220)"/>
    <property type="match status" value="1"/>
</dbReference>
<dbReference type="Proteomes" id="UP000678016">
    <property type="component" value="Chromosome"/>
</dbReference>
<dbReference type="PRINTS" id="PR00469">
    <property type="entry name" value="PNDRDTASEII"/>
</dbReference>
<name>A0ABX8BY93_9ACTN</name>
<protein>
    <submittedName>
        <fullName evidence="6">NAD(P)-binding domain-containing protein</fullName>
    </submittedName>
</protein>
<keyword evidence="7" id="KW-1185">Reference proteome</keyword>
<organism evidence="6 7">
    <name type="scientific">Nocardiopsis akebiae</name>
    <dbReference type="NCBI Taxonomy" id="2831968"/>
    <lineage>
        <taxon>Bacteria</taxon>
        <taxon>Bacillati</taxon>
        <taxon>Actinomycetota</taxon>
        <taxon>Actinomycetes</taxon>
        <taxon>Streptosporangiales</taxon>
        <taxon>Nocardiopsidaceae</taxon>
        <taxon>Nocardiopsis</taxon>
    </lineage>
</organism>
<dbReference type="PRINTS" id="PR00368">
    <property type="entry name" value="FADPNR"/>
</dbReference>
<evidence type="ECO:0000256" key="5">
    <source>
        <dbReference type="SAM" id="MobiDB-lite"/>
    </source>
</evidence>
<evidence type="ECO:0000256" key="4">
    <source>
        <dbReference type="ARBA" id="ARBA00023002"/>
    </source>
</evidence>
<evidence type="ECO:0000256" key="2">
    <source>
        <dbReference type="ARBA" id="ARBA00022630"/>
    </source>
</evidence>
<dbReference type="RefSeq" id="WP_212640233.1">
    <property type="nucleotide sequence ID" value="NZ_CP074132.1"/>
</dbReference>
<dbReference type="EMBL" id="CP074132">
    <property type="protein sequence ID" value="QUX27154.1"/>
    <property type="molecule type" value="Genomic_DNA"/>
</dbReference>
<keyword evidence="4" id="KW-0560">Oxidoreductase</keyword>
<sequence>MDGAEHVHDVVVVGGGQAGLAAGYFLRRAGLDFAVLDSGEAPGGSWTEYWDSLRLFSPAEHSMLPGWWMPAEEGREYPGARHVARYLAEYERRYELPVRRPVRVEAVEREEGALRVLAREGTGRGLPSGAPRSAAERPLDGGGPQEGETRGGPPPAAPGATGPPGCTGSPDSPAGIPPLVVWRARHVISATGTWRAPHVPDAPGRGLFAGRQLHTVDYRGPEEFAGQRVVVVGGGNSAAQILAELSEVAETTWATARPPRFMPDDLDGRALFDIATRAQRAARRGERPPEGVGGLGDIVAVPSVREARERGALRAGPMFDRLTRTGVAWNDGTALDCDAVLWCTGFRPVLDHLAPLGLADGRGRIALEGTRSVAEPRLFLLGYGDWTGAASATLVGAGRTAKATVAEITAAPARQG</sequence>